<gene>
    <name evidence="1" type="ORF">EJ06DRAFT_345881</name>
</gene>
<sequence>MPLPQMKMLLPDIAKLLPDIAKLLPCLHQIFSVADRMPASHVGESRDVNRQSLHSIAFHHITFNPNYARPAVVEYKQHIPVRLDSRREDKVTEGRHRLAGRRFESTEQLFVVVHPSTLRLRSCAPRNSPSGWLLTAGSRRLLVPEPQIHV</sequence>
<accession>A0A6G1I3D6</accession>
<evidence type="ECO:0000313" key="2">
    <source>
        <dbReference type="Proteomes" id="UP000799640"/>
    </source>
</evidence>
<proteinExistence type="predicted"/>
<keyword evidence="2" id="KW-1185">Reference proteome</keyword>
<evidence type="ECO:0000313" key="1">
    <source>
        <dbReference type="EMBL" id="KAF2402567.1"/>
    </source>
</evidence>
<dbReference type="AlphaFoldDB" id="A0A6G1I3D6"/>
<dbReference type="EMBL" id="ML996691">
    <property type="protein sequence ID" value="KAF2402567.1"/>
    <property type="molecule type" value="Genomic_DNA"/>
</dbReference>
<organism evidence="1 2">
    <name type="scientific">Trichodelitschia bisporula</name>
    <dbReference type="NCBI Taxonomy" id="703511"/>
    <lineage>
        <taxon>Eukaryota</taxon>
        <taxon>Fungi</taxon>
        <taxon>Dikarya</taxon>
        <taxon>Ascomycota</taxon>
        <taxon>Pezizomycotina</taxon>
        <taxon>Dothideomycetes</taxon>
        <taxon>Dothideomycetes incertae sedis</taxon>
        <taxon>Phaeotrichales</taxon>
        <taxon>Phaeotrichaceae</taxon>
        <taxon>Trichodelitschia</taxon>
    </lineage>
</organism>
<reference evidence="1" key="1">
    <citation type="journal article" date="2020" name="Stud. Mycol.">
        <title>101 Dothideomycetes genomes: a test case for predicting lifestyles and emergence of pathogens.</title>
        <authorList>
            <person name="Haridas S."/>
            <person name="Albert R."/>
            <person name="Binder M."/>
            <person name="Bloem J."/>
            <person name="Labutti K."/>
            <person name="Salamov A."/>
            <person name="Andreopoulos B."/>
            <person name="Baker S."/>
            <person name="Barry K."/>
            <person name="Bills G."/>
            <person name="Bluhm B."/>
            <person name="Cannon C."/>
            <person name="Castanera R."/>
            <person name="Culley D."/>
            <person name="Daum C."/>
            <person name="Ezra D."/>
            <person name="Gonzalez J."/>
            <person name="Henrissat B."/>
            <person name="Kuo A."/>
            <person name="Liang C."/>
            <person name="Lipzen A."/>
            <person name="Lutzoni F."/>
            <person name="Magnuson J."/>
            <person name="Mondo S."/>
            <person name="Nolan M."/>
            <person name="Ohm R."/>
            <person name="Pangilinan J."/>
            <person name="Park H.-J."/>
            <person name="Ramirez L."/>
            <person name="Alfaro M."/>
            <person name="Sun H."/>
            <person name="Tritt A."/>
            <person name="Yoshinaga Y."/>
            <person name="Zwiers L.-H."/>
            <person name="Turgeon B."/>
            <person name="Goodwin S."/>
            <person name="Spatafora J."/>
            <person name="Crous P."/>
            <person name="Grigoriev I."/>
        </authorList>
    </citation>
    <scope>NUCLEOTIDE SEQUENCE</scope>
    <source>
        <strain evidence="1">CBS 262.69</strain>
    </source>
</reference>
<dbReference type="Proteomes" id="UP000799640">
    <property type="component" value="Unassembled WGS sequence"/>
</dbReference>
<name>A0A6G1I3D6_9PEZI</name>
<protein>
    <submittedName>
        <fullName evidence="1">Uncharacterized protein</fullName>
    </submittedName>
</protein>